<feature type="region of interest" description="Disordered" evidence="1">
    <location>
        <begin position="69"/>
        <end position="91"/>
    </location>
</feature>
<dbReference type="PANTHER" id="PTHR35587:SF4">
    <property type="match status" value="1"/>
</dbReference>
<proteinExistence type="predicted"/>
<gene>
    <name evidence="2" type="ORF">Dda_6280</name>
</gene>
<dbReference type="AlphaFoldDB" id="A0AAD6IVF5"/>
<dbReference type="Proteomes" id="UP001221413">
    <property type="component" value="Unassembled WGS sequence"/>
</dbReference>
<accession>A0AAD6IVF5</accession>
<sequence>MENEKNMTATAPSEDEYSDEEVRSRSRRRGGRRNRGRPQGGGMGNQALQPVGQLGNEVSKATGQVTDTVSGATGAVSGVASGLTGGGGGQKKDTLRLRLDLNLDIEVTLKARIHGDLELALLAGMHDIDGSAQDANDVDELRYIRGGVARYPGIEANAYASMAS</sequence>
<dbReference type="EMBL" id="JAQGDS010000007">
    <property type="protein sequence ID" value="KAJ6259379.1"/>
    <property type="molecule type" value="Genomic_DNA"/>
</dbReference>
<dbReference type="PANTHER" id="PTHR35587">
    <property type="entry name" value="EXPRESSED PROTEIN"/>
    <property type="match status" value="1"/>
</dbReference>
<keyword evidence="3" id="KW-1185">Reference proteome</keyword>
<feature type="compositionally biased region" description="Low complexity" evidence="1">
    <location>
        <begin position="69"/>
        <end position="82"/>
    </location>
</feature>
<evidence type="ECO:0000313" key="2">
    <source>
        <dbReference type="EMBL" id="KAJ6259379.1"/>
    </source>
</evidence>
<organism evidence="2 3">
    <name type="scientific">Drechslerella dactyloides</name>
    <name type="common">Nematode-trapping fungus</name>
    <name type="synonym">Arthrobotrys dactyloides</name>
    <dbReference type="NCBI Taxonomy" id="74499"/>
    <lineage>
        <taxon>Eukaryota</taxon>
        <taxon>Fungi</taxon>
        <taxon>Dikarya</taxon>
        <taxon>Ascomycota</taxon>
        <taxon>Pezizomycotina</taxon>
        <taxon>Orbiliomycetes</taxon>
        <taxon>Orbiliales</taxon>
        <taxon>Orbiliaceae</taxon>
        <taxon>Drechslerella</taxon>
    </lineage>
</organism>
<feature type="region of interest" description="Disordered" evidence="1">
    <location>
        <begin position="1"/>
        <end position="50"/>
    </location>
</feature>
<evidence type="ECO:0000256" key="1">
    <source>
        <dbReference type="SAM" id="MobiDB-lite"/>
    </source>
</evidence>
<protein>
    <submittedName>
        <fullName evidence="2">Uncharacterized protein</fullName>
    </submittedName>
</protein>
<evidence type="ECO:0000313" key="3">
    <source>
        <dbReference type="Proteomes" id="UP001221413"/>
    </source>
</evidence>
<feature type="compositionally biased region" description="Polar residues" evidence="1">
    <location>
        <begin position="1"/>
        <end position="11"/>
    </location>
</feature>
<comment type="caution">
    <text evidence="2">The sequence shown here is derived from an EMBL/GenBank/DDBJ whole genome shotgun (WGS) entry which is preliminary data.</text>
</comment>
<reference evidence="2" key="1">
    <citation type="submission" date="2023-01" db="EMBL/GenBank/DDBJ databases">
        <title>The chitinases involved in constricting ring structure development in the nematode-trapping fungus Drechslerella dactyloides.</title>
        <authorList>
            <person name="Wang R."/>
            <person name="Zhang L."/>
            <person name="Tang P."/>
            <person name="Li S."/>
            <person name="Liang L."/>
        </authorList>
    </citation>
    <scope>NUCLEOTIDE SEQUENCE</scope>
    <source>
        <strain evidence="2">YMF1.00031</strain>
    </source>
</reference>
<name>A0AAD6IVF5_DREDA</name>
<feature type="compositionally biased region" description="Basic residues" evidence="1">
    <location>
        <begin position="25"/>
        <end position="36"/>
    </location>
</feature>